<feature type="compositionally biased region" description="Basic and acidic residues" evidence="1">
    <location>
        <begin position="1474"/>
        <end position="1488"/>
    </location>
</feature>
<feature type="region of interest" description="Disordered" evidence="1">
    <location>
        <begin position="1323"/>
        <end position="1371"/>
    </location>
</feature>
<feature type="compositionally biased region" description="Low complexity" evidence="1">
    <location>
        <begin position="956"/>
        <end position="994"/>
    </location>
</feature>
<feature type="compositionally biased region" description="Low complexity" evidence="1">
    <location>
        <begin position="208"/>
        <end position="227"/>
    </location>
</feature>
<proteinExistence type="predicted"/>
<evidence type="ECO:0008006" key="4">
    <source>
        <dbReference type="Google" id="ProtNLM"/>
    </source>
</evidence>
<feature type="compositionally biased region" description="Low complexity" evidence="1">
    <location>
        <begin position="449"/>
        <end position="462"/>
    </location>
</feature>
<feature type="compositionally biased region" description="Low complexity" evidence="1">
    <location>
        <begin position="392"/>
        <end position="425"/>
    </location>
</feature>
<name>A0A3M7GLN3_HORWE</name>
<protein>
    <recommendedName>
        <fullName evidence="4">Mediator complex subunit 15 KIX domain-containing protein</fullName>
    </recommendedName>
</protein>
<dbReference type="VEuPathDB" id="FungiDB:BTJ68_03442"/>
<evidence type="ECO:0000256" key="1">
    <source>
        <dbReference type="SAM" id="MobiDB-lite"/>
    </source>
</evidence>
<feature type="compositionally biased region" description="Pro residues" evidence="1">
    <location>
        <begin position="713"/>
        <end position="725"/>
    </location>
</feature>
<feature type="compositionally biased region" description="Low complexity" evidence="1">
    <location>
        <begin position="1130"/>
        <end position="1149"/>
    </location>
</feature>
<feature type="region of interest" description="Disordered" evidence="1">
    <location>
        <begin position="208"/>
        <end position="229"/>
    </location>
</feature>
<feature type="compositionally biased region" description="Gly residues" evidence="1">
    <location>
        <begin position="1511"/>
        <end position="1525"/>
    </location>
</feature>
<comment type="caution">
    <text evidence="2">The sequence shown here is derived from an EMBL/GenBank/DDBJ whole genome shotgun (WGS) entry which is preliminary data.</text>
</comment>
<gene>
    <name evidence="2" type="ORF">D0860_07490</name>
</gene>
<accession>A0A3M7GLN3</accession>
<feature type="compositionally biased region" description="Basic and acidic residues" evidence="1">
    <location>
        <begin position="1551"/>
        <end position="1562"/>
    </location>
</feature>
<feature type="region of interest" description="Disordered" evidence="1">
    <location>
        <begin position="1122"/>
        <end position="1276"/>
    </location>
</feature>
<feature type="region of interest" description="Disordered" evidence="1">
    <location>
        <begin position="164"/>
        <end position="195"/>
    </location>
</feature>
<feature type="compositionally biased region" description="Low complexity" evidence="1">
    <location>
        <begin position="730"/>
        <end position="756"/>
    </location>
</feature>
<sequence>MENPNLMPPNGMPPNNMNSMQRPQGGNNLQQVYAKILSEMQANSNKIPQGWQQTFDPKQRAPKVMQLFSGLRLLETDTSKCFQTAVVFELRSLISAPNKETYEMAMKRKLEEVHKTREARGNQMMPNGMPMNMSQNMPNMPNGAGNMNMANTMGMPLGQMNMGDGMQQAGFPTQMQRPMQPSPMPPSQQPNVMDPSQLQQGSMLQQMPNANQGQAQNFQQNGQGQSGEPTLQQMQEHARNLYQRMPDEKKNQIRMTMMRNSTDQQRAAAAAQGGDPHVMNFLLTKSKEMLKSKMGQQGSQQNMGFGNGQQAASSQPDYATFISQQANAMKHQESGEQVVPASNNTDFMNNRGMNMPQGINPQMLGNQGNPQMTNQMQQIALQQQKQAMMQRQNMLAQQQAMQQQQQANQLRGQPGGLNAPNALNGGPAGQVNSPAMSMLNRPMAPPNQAPNTPQQQNQAPNQQGPPTPQNAATLNLLQHHQQMMHQNNPQMHQGPGQQPMNEQQSMQVMQMLRSLPPQHRQRLMQMKPTPEQLSQFVRNFNMQRQQGQTQQNGNMMNGQPDQQGPGPNMGMPMGQPPPGMMNNMQANATPMYNSQPPQNPQGFPLDATQMQQRANQQQQHAQLRQRAIDSWKFPTELRAQLPIPLPQEVQSWGRLKEHLMQNSNMVPPGILQRVQQAQGQWFESHPEELNQAFQALKQRLMQQNQAARMGPMSGPPLQPQPPAAGPPGMGMPNGQAPPAQMVPPAGGMQQPQQMPNQGPPPPGNAQAGLRPPNPPQPPSIQEIQALRSKHQQLQGKSDDEIKGFIWNQKQKNYANALQQFQQQEALRSAQMQRAQQFITSQGGMPAQGVAGQRPSQLPQQTGTPQQGQKRPQPPSGGDDVVEIPNPNQRQQQQQQAMGATQAPPMQPSQSQQQNRQQPPQMPTQEQIAKLPQDQQAKFAAFQRRQQAEALKKAQMGLGNANQGQQPAQQSQGQSQGQQQSQQQGPRQGPQQGLNGAAGPRQPEAVRAKFNAIQEDLHRRCPKGPPLHLEPEEKQQAQTIMRRLWPQMARLWASMLPALQQFPQLENQIRATMKAVYQYRQNCADSNGNIKDYLSLSLADLKEIENTAQQYFVQIKTAKDAAQQNRQMGEQAAGQQQPTQAKPQQPSQAVPTPPPPPQQQQQQQSQGKKGSTNNKPPPAPTENKTFDWGATSPHGVPQYELARSELSQDKLKLPANKRRKPNQEDSQVSTPAGQTATPGAAVASPSLPQNSKALSPDQIKKQQAALKQEKEKIEAPKFPCSDKLCEWSVRGFENEEERKKHEEAEHGSVDDALAFLLEQGEKVAPSKDGKVEAAAAHGAAKTRPKASQTPGVKAELTTPAMQGVKPVEKSAAAAEKTLQEFIEQEKMGYTHQPAPGSPATQALADTLANGTVNDEASWQAMLSDSFNPSVATFIDDWSTFGMNGNTVDWGLRPEGAMESSPELTPSSGLSTGSSRESDISQSERLRINMEWDPWGTGDTQIPEALKEMMELGLGGGGGGGGGGGRSGSPSAGQQQQQEKKIGTNTDVNMADAEGKGELQEAEKVKIATGDEWDWSQDQILNGDLDGLFGTQGGALDEVNGTFDPF</sequence>
<feature type="compositionally biased region" description="Pro residues" evidence="1">
    <location>
        <begin position="1"/>
        <end position="12"/>
    </location>
</feature>
<feature type="region of interest" description="Disordered" evidence="1">
    <location>
        <begin position="547"/>
        <end position="572"/>
    </location>
</feature>
<dbReference type="EMBL" id="QWIS01000203">
    <property type="protein sequence ID" value="RMZ01758.1"/>
    <property type="molecule type" value="Genomic_DNA"/>
</dbReference>
<feature type="region of interest" description="Disordered" evidence="1">
    <location>
        <begin position="1"/>
        <end position="26"/>
    </location>
</feature>
<feature type="compositionally biased region" description="Low complexity" evidence="1">
    <location>
        <begin position="1526"/>
        <end position="1535"/>
    </location>
</feature>
<feature type="region of interest" description="Disordered" evidence="1">
    <location>
        <begin position="824"/>
        <end position="1000"/>
    </location>
</feature>
<feature type="compositionally biased region" description="Polar residues" evidence="1">
    <location>
        <begin position="824"/>
        <end position="842"/>
    </location>
</feature>
<organism evidence="2 3">
    <name type="scientific">Hortaea werneckii</name>
    <name type="common">Black yeast</name>
    <name type="synonym">Cladosporium werneckii</name>
    <dbReference type="NCBI Taxonomy" id="91943"/>
    <lineage>
        <taxon>Eukaryota</taxon>
        <taxon>Fungi</taxon>
        <taxon>Dikarya</taxon>
        <taxon>Ascomycota</taxon>
        <taxon>Pezizomycotina</taxon>
        <taxon>Dothideomycetes</taxon>
        <taxon>Dothideomycetidae</taxon>
        <taxon>Mycosphaerellales</taxon>
        <taxon>Teratosphaeriaceae</taxon>
        <taxon>Hortaea</taxon>
    </lineage>
</organism>
<feature type="region of interest" description="Disordered" evidence="1">
    <location>
        <begin position="392"/>
        <end position="471"/>
    </location>
</feature>
<feature type="compositionally biased region" description="Basic and acidic residues" evidence="1">
    <location>
        <begin position="1201"/>
        <end position="1211"/>
    </location>
</feature>
<feature type="compositionally biased region" description="Low complexity" evidence="1">
    <location>
        <begin position="1461"/>
        <end position="1473"/>
    </location>
</feature>
<feature type="compositionally biased region" description="Low complexity" evidence="1">
    <location>
        <begin position="934"/>
        <end position="944"/>
    </location>
</feature>
<reference evidence="2 3" key="1">
    <citation type="journal article" date="2018" name="BMC Genomics">
        <title>Genomic evidence for intraspecific hybridization in a clonal and extremely halotolerant yeast.</title>
        <authorList>
            <person name="Gostincar C."/>
            <person name="Stajich J.E."/>
            <person name="Zupancic J."/>
            <person name="Zalar P."/>
            <person name="Gunde-Cimerman N."/>
        </authorList>
    </citation>
    <scope>NUCLEOTIDE SEQUENCE [LARGE SCALE GENOMIC DNA]</scope>
    <source>
        <strain evidence="2 3">EXF-562</strain>
    </source>
</reference>
<dbReference type="Proteomes" id="UP000280598">
    <property type="component" value="Unassembled WGS sequence"/>
</dbReference>
<feature type="region of interest" description="Disordered" evidence="1">
    <location>
        <begin position="1450"/>
        <end position="1562"/>
    </location>
</feature>
<feature type="compositionally biased region" description="Low complexity" evidence="1">
    <location>
        <begin position="854"/>
        <end position="870"/>
    </location>
</feature>
<feature type="compositionally biased region" description="Low complexity" evidence="1">
    <location>
        <begin position="1229"/>
        <end position="1242"/>
    </location>
</feature>
<feature type="compositionally biased region" description="Low complexity" evidence="1">
    <location>
        <begin position="884"/>
        <end position="924"/>
    </location>
</feature>
<evidence type="ECO:0000313" key="3">
    <source>
        <dbReference type="Proteomes" id="UP000280598"/>
    </source>
</evidence>
<evidence type="ECO:0000313" key="2">
    <source>
        <dbReference type="EMBL" id="RMZ01758.1"/>
    </source>
</evidence>
<feature type="region of interest" description="Disordered" evidence="1">
    <location>
        <begin position="701"/>
        <end position="803"/>
    </location>
</feature>